<keyword evidence="4 13" id="KW-0808">Transferase</keyword>
<evidence type="ECO:0000313" key="15">
    <source>
        <dbReference type="EMBL" id="KAK8403736.1"/>
    </source>
</evidence>
<dbReference type="FunFam" id="1.20.120.1780:FF:000001">
    <property type="entry name" value="4-hydroxybenzoate octaprenyltransferase"/>
    <property type="match status" value="1"/>
</dbReference>
<keyword evidence="13" id="KW-0999">Mitochondrion inner membrane</keyword>
<dbReference type="InterPro" id="IPR030470">
    <property type="entry name" value="UbiA_prenylTrfase_CS"/>
</dbReference>
<accession>A0AAW0UW23</accession>
<dbReference type="GO" id="GO:0008412">
    <property type="term" value="F:4-hydroxybenzoate polyprenyltransferase activity"/>
    <property type="evidence" value="ECO:0007669"/>
    <property type="project" value="UniProtKB-EC"/>
</dbReference>
<evidence type="ECO:0000256" key="3">
    <source>
        <dbReference type="ARBA" id="ARBA00005985"/>
    </source>
</evidence>
<evidence type="ECO:0000256" key="10">
    <source>
        <dbReference type="ARBA" id="ARBA00049890"/>
    </source>
</evidence>
<comment type="function">
    <text evidence="13">Catalyzes the prenylation of para-hydroxybenzoate (PHB) with an all-trans polyprenyl group. Mediates the second step in the final reaction sequence of coenzyme Q (CoQ) biosynthesis, which is the condensation of the polyisoprenoid side chain with PHB, generating the first membrane-bound Q intermediate.</text>
</comment>
<proteinExistence type="inferred from homology"/>
<dbReference type="GO" id="GO:0006744">
    <property type="term" value="P:ubiquinone biosynthetic process"/>
    <property type="evidence" value="ECO:0007669"/>
    <property type="project" value="UniProtKB-UniRule"/>
</dbReference>
<evidence type="ECO:0000256" key="7">
    <source>
        <dbReference type="ARBA" id="ARBA00022989"/>
    </source>
</evidence>
<keyword evidence="13" id="KW-0496">Mitochondrion</keyword>
<protein>
    <recommendedName>
        <fullName evidence="13">4-hydroxybenzoate polyprenyltransferase, mitochondrial</fullName>
        <shortName evidence="13">4-HB polyprenyltransferase</shortName>
        <ecNumber evidence="13">2.5.1.39</ecNumber>
    </recommendedName>
    <alternativeName>
        <fullName evidence="13">Para-hydroxybenzoate--polyprenyltransferase</fullName>
        <shortName evidence="13">PHB:PPT</shortName>
        <shortName evidence="13">PHB:polyprenyltransferase</shortName>
    </alternativeName>
</protein>
<organism evidence="15 16">
    <name type="scientific">Scylla paramamosain</name>
    <name type="common">Mud crab</name>
    <dbReference type="NCBI Taxonomy" id="85552"/>
    <lineage>
        <taxon>Eukaryota</taxon>
        <taxon>Metazoa</taxon>
        <taxon>Ecdysozoa</taxon>
        <taxon>Arthropoda</taxon>
        <taxon>Crustacea</taxon>
        <taxon>Multicrustacea</taxon>
        <taxon>Malacostraca</taxon>
        <taxon>Eumalacostraca</taxon>
        <taxon>Eucarida</taxon>
        <taxon>Decapoda</taxon>
        <taxon>Pleocyemata</taxon>
        <taxon>Brachyura</taxon>
        <taxon>Eubrachyura</taxon>
        <taxon>Portunoidea</taxon>
        <taxon>Portunidae</taxon>
        <taxon>Portuninae</taxon>
        <taxon>Scylla</taxon>
    </lineage>
</organism>
<dbReference type="NCBIfam" id="TIGR01474">
    <property type="entry name" value="ubiA_proteo"/>
    <property type="match status" value="1"/>
</dbReference>
<gene>
    <name evidence="15" type="ORF">O3P69_000084</name>
</gene>
<keyword evidence="8 13" id="KW-0472">Membrane</keyword>
<evidence type="ECO:0000256" key="14">
    <source>
        <dbReference type="SAM" id="MobiDB-lite"/>
    </source>
</evidence>
<comment type="catalytic activity">
    <reaction evidence="12">
        <text>an all-trans-polyprenyl diphosphate + 4-hydroxybenzoate = a 4-hydroxy-3-(all-trans-polyprenyl)benzoate + diphosphate</text>
        <dbReference type="Rhea" id="RHEA:44504"/>
        <dbReference type="Rhea" id="RHEA-COMP:9514"/>
        <dbReference type="Rhea" id="RHEA-COMP:9564"/>
        <dbReference type="ChEBI" id="CHEBI:17879"/>
        <dbReference type="ChEBI" id="CHEBI:33019"/>
        <dbReference type="ChEBI" id="CHEBI:58914"/>
        <dbReference type="ChEBI" id="CHEBI:78396"/>
        <dbReference type="EC" id="2.5.1.39"/>
    </reaction>
    <physiologicalReaction direction="left-to-right" evidence="12">
        <dbReference type="Rhea" id="RHEA:44505"/>
    </physiologicalReaction>
</comment>
<evidence type="ECO:0000256" key="13">
    <source>
        <dbReference type="HAMAP-Rule" id="MF_03189"/>
    </source>
</evidence>
<evidence type="ECO:0000256" key="2">
    <source>
        <dbReference type="ARBA" id="ARBA00004141"/>
    </source>
</evidence>
<feature type="region of interest" description="Disordered" evidence="14">
    <location>
        <begin position="70"/>
        <end position="131"/>
    </location>
</feature>
<sequence length="479" mass="52265">MNSFRPSLSAVLVCFCNVTFDAIMYNLTWVVRQGTYHLVTPWCLRLILPGTKAPATLTLRHGWSRNMSVGTTASASKTWRAGQERTADRPGGENKDSVVSEGVEQKQSVIGESQSRVADSEGRLSARLQDDSKQMTKIGGIAIAQSIEERGSTTAAHRDVPHHIPPPPVPPPLHLDYGPTPTIPQRLVLSSPPTLAAYMQLMRLDRPIGTWLLFWPCGWSLALSAAPGCLPDLWLMTLFGVGAMVMRGAGCTINDMWDRDYDSKVARTVGRPLASGCLSQFDALVFLGAQLGLGCLILQELNFYSVCLGAASMGLVITYPLLKRFTYWPQLALGFTFNWGALLGSAAALGQCQWAVCAPLYFSGVAWTLIYDTIYAHQDKYDDVIIGIKSTALKFGEATPRWLAGFGMTMISGLLAVGHNAGQTWPYYLTVALVSGHLVKQIWTLDINNAADCGQKFRANRHIGLLLFLGIVTGNLLKE</sequence>
<evidence type="ECO:0000313" key="16">
    <source>
        <dbReference type="Proteomes" id="UP001487740"/>
    </source>
</evidence>
<dbReference type="Pfam" id="PF01040">
    <property type="entry name" value="UbiA"/>
    <property type="match status" value="1"/>
</dbReference>
<keyword evidence="7 13" id="KW-1133">Transmembrane helix</keyword>
<evidence type="ECO:0000256" key="8">
    <source>
        <dbReference type="ARBA" id="ARBA00023136"/>
    </source>
</evidence>
<evidence type="ECO:0000256" key="1">
    <source>
        <dbReference type="ARBA" id="ARBA00001946"/>
    </source>
</evidence>
<dbReference type="FunFam" id="1.10.357.140:FF:000003">
    <property type="entry name" value="4-hydroxybenzoate polyprenyltransferase, mitochondrial"/>
    <property type="match status" value="1"/>
</dbReference>
<comment type="similarity">
    <text evidence="3 13">Belongs to the UbiA prenyltransferase family.</text>
</comment>
<evidence type="ECO:0000256" key="12">
    <source>
        <dbReference type="ARBA" id="ARBA00051182"/>
    </source>
</evidence>
<keyword evidence="16" id="KW-1185">Reference proteome</keyword>
<dbReference type="PANTHER" id="PTHR11048">
    <property type="entry name" value="PRENYLTRANSFERASES"/>
    <property type="match status" value="1"/>
</dbReference>
<dbReference type="InterPro" id="IPR039653">
    <property type="entry name" value="Prenyltransferase"/>
</dbReference>
<evidence type="ECO:0000256" key="4">
    <source>
        <dbReference type="ARBA" id="ARBA00022679"/>
    </source>
</evidence>
<comment type="caution">
    <text evidence="15">The sequence shown here is derived from an EMBL/GenBank/DDBJ whole genome shotgun (WGS) entry which is preliminary data.</text>
</comment>
<feature type="compositionally biased region" description="Basic and acidic residues" evidence="14">
    <location>
        <begin position="118"/>
        <end position="131"/>
    </location>
</feature>
<comment type="catalytic activity">
    <reaction evidence="10">
        <text>all-trans-decaprenyl diphosphate + 4-hydroxybenzoate = 4-hydroxy-3-(all-trans-decaprenyl)benzoate + diphosphate</text>
        <dbReference type="Rhea" id="RHEA:44564"/>
        <dbReference type="ChEBI" id="CHEBI:17879"/>
        <dbReference type="ChEBI" id="CHEBI:33019"/>
        <dbReference type="ChEBI" id="CHEBI:60721"/>
        <dbReference type="ChEBI" id="CHEBI:84503"/>
        <dbReference type="EC" id="2.5.1.39"/>
    </reaction>
    <physiologicalReaction direction="left-to-right" evidence="10">
        <dbReference type="Rhea" id="RHEA:44565"/>
    </physiologicalReaction>
</comment>
<dbReference type="InterPro" id="IPR000537">
    <property type="entry name" value="UbiA_prenyltransferase"/>
</dbReference>
<dbReference type="AlphaFoldDB" id="A0AAW0UW23"/>
<evidence type="ECO:0000256" key="5">
    <source>
        <dbReference type="ARBA" id="ARBA00022688"/>
    </source>
</evidence>
<comment type="subcellular location">
    <subcellularLocation>
        <location evidence="2">Membrane</location>
        <topology evidence="2">Multi-pass membrane protein</topology>
    </subcellularLocation>
    <subcellularLocation>
        <location evidence="13">Mitochondrion inner membrane</location>
        <topology evidence="13">Multi-pass membrane protein</topology>
        <orientation evidence="13">Matrix side</orientation>
    </subcellularLocation>
</comment>
<dbReference type="GO" id="GO:0005743">
    <property type="term" value="C:mitochondrial inner membrane"/>
    <property type="evidence" value="ECO:0007669"/>
    <property type="project" value="UniProtKB-SubCell"/>
</dbReference>
<name>A0AAW0UW23_SCYPA</name>
<evidence type="ECO:0000256" key="6">
    <source>
        <dbReference type="ARBA" id="ARBA00022692"/>
    </source>
</evidence>
<dbReference type="Gene3D" id="1.10.357.140">
    <property type="entry name" value="UbiA prenyltransferase"/>
    <property type="match status" value="1"/>
</dbReference>
<dbReference type="InterPro" id="IPR044878">
    <property type="entry name" value="UbiA_sf"/>
</dbReference>
<feature type="compositionally biased region" description="Polar residues" evidence="14">
    <location>
        <begin position="105"/>
        <end position="117"/>
    </location>
</feature>
<dbReference type="EMBL" id="JARAKH010000005">
    <property type="protein sequence ID" value="KAK8403736.1"/>
    <property type="molecule type" value="Genomic_DNA"/>
</dbReference>
<reference evidence="15 16" key="1">
    <citation type="submission" date="2023-03" db="EMBL/GenBank/DDBJ databases">
        <title>High-quality genome of Scylla paramamosain provides insights in environmental adaptation.</title>
        <authorList>
            <person name="Zhang L."/>
        </authorList>
    </citation>
    <scope>NUCLEOTIDE SEQUENCE [LARGE SCALE GENOMIC DNA]</scope>
    <source>
        <strain evidence="15">LZ_2023a</strain>
        <tissue evidence="15">Muscle</tissue>
    </source>
</reference>
<dbReference type="InterPro" id="IPR006370">
    <property type="entry name" value="HB_polyprenyltransferase-like"/>
</dbReference>
<dbReference type="GO" id="GO:0008299">
    <property type="term" value="P:isoprenoid biosynthetic process"/>
    <property type="evidence" value="ECO:0007669"/>
    <property type="project" value="UniProtKB-UniRule"/>
</dbReference>
<keyword evidence="5 13" id="KW-0831">Ubiquinone biosynthesis</keyword>
<keyword evidence="9 13" id="KW-0414">Isoprene biosynthesis</keyword>
<dbReference type="PROSITE" id="PS00943">
    <property type="entry name" value="UBIA"/>
    <property type="match status" value="1"/>
</dbReference>
<keyword evidence="6 13" id="KW-0812">Transmembrane</keyword>
<dbReference type="Gene3D" id="1.20.120.1780">
    <property type="entry name" value="UbiA prenyltransferase"/>
    <property type="match status" value="1"/>
</dbReference>
<dbReference type="EC" id="2.5.1.39" evidence="13"/>
<comment type="pathway">
    <text evidence="13">Cofactor biosynthesis; ubiquinone biosynthesis.</text>
</comment>
<dbReference type="CDD" id="cd13959">
    <property type="entry name" value="PT_UbiA_COQ2"/>
    <property type="match status" value="1"/>
</dbReference>
<evidence type="ECO:0000256" key="9">
    <source>
        <dbReference type="ARBA" id="ARBA00023229"/>
    </source>
</evidence>
<evidence type="ECO:0000256" key="11">
    <source>
        <dbReference type="ARBA" id="ARBA00050454"/>
    </source>
</evidence>
<dbReference type="PANTHER" id="PTHR11048:SF28">
    <property type="entry name" value="4-HYDROXYBENZOATE POLYPRENYLTRANSFERASE, MITOCHONDRIAL"/>
    <property type="match status" value="1"/>
</dbReference>
<comment type="catalytic activity">
    <reaction evidence="11">
        <text>all-trans-nonaprenyl diphosphate + 4-hydroxybenzoate = 4-hydroxy-3-(all-trans-nonaprenyl)benzoate + diphosphate</text>
        <dbReference type="Rhea" id="RHEA:17709"/>
        <dbReference type="ChEBI" id="CHEBI:17879"/>
        <dbReference type="ChEBI" id="CHEBI:33019"/>
        <dbReference type="ChEBI" id="CHEBI:58391"/>
        <dbReference type="ChEBI" id="CHEBI:84502"/>
        <dbReference type="EC" id="2.5.1.39"/>
    </reaction>
    <physiologicalReaction direction="left-to-right" evidence="11">
        <dbReference type="Rhea" id="RHEA:17710"/>
    </physiologicalReaction>
</comment>
<dbReference type="HAMAP" id="MF_01635">
    <property type="entry name" value="UbiA"/>
    <property type="match status" value="1"/>
</dbReference>
<dbReference type="Proteomes" id="UP001487740">
    <property type="component" value="Unassembled WGS sequence"/>
</dbReference>
<comment type="cofactor">
    <cofactor evidence="1 13">
        <name>Mg(2+)</name>
        <dbReference type="ChEBI" id="CHEBI:18420"/>
    </cofactor>
</comment>
<feature type="compositionally biased region" description="Basic and acidic residues" evidence="14">
    <location>
        <begin position="82"/>
        <end position="98"/>
    </location>
</feature>